<sequence length="79" mass="9567">MEGHFMEPHHVVWSTIIGYMILAISISIVTSMWIRYHLKRNDLKPRRALKKRYLTLKKKRRAKRNQKNIKNIKKSEKHA</sequence>
<evidence type="ECO:0000256" key="2">
    <source>
        <dbReference type="SAM" id="Phobius"/>
    </source>
</evidence>
<evidence type="ECO:0000313" key="4">
    <source>
        <dbReference type="Proteomes" id="UP001501787"/>
    </source>
</evidence>
<keyword evidence="2" id="KW-1133">Transmembrane helix</keyword>
<evidence type="ECO:0008006" key="5">
    <source>
        <dbReference type="Google" id="ProtNLM"/>
    </source>
</evidence>
<gene>
    <name evidence="3" type="ORF">GCM10009129_05140</name>
</gene>
<feature type="region of interest" description="Disordered" evidence="1">
    <location>
        <begin position="59"/>
        <end position="79"/>
    </location>
</feature>
<keyword evidence="2" id="KW-0472">Membrane</keyword>
<name>A0ABN0VLZ9_9GAMM</name>
<dbReference type="EMBL" id="BAAAFR010000001">
    <property type="protein sequence ID" value="GAA0310800.1"/>
    <property type="molecule type" value="Genomic_DNA"/>
</dbReference>
<organism evidence="3 4">
    <name type="scientific">Psychrobacter aestuarii</name>
    <dbReference type="NCBI Taxonomy" id="556327"/>
    <lineage>
        <taxon>Bacteria</taxon>
        <taxon>Pseudomonadati</taxon>
        <taxon>Pseudomonadota</taxon>
        <taxon>Gammaproteobacteria</taxon>
        <taxon>Moraxellales</taxon>
        <taxon>Moraxellaceae</taxon>
        <taxon>Psychrobacter</taxon>
    </lineage>
</organism>
<keyword evidence="2" id="KW-0812">Transmembrane</keyword>
<keyword evidence="4" id="KW-1185">Reference proteome</keyword>
<protein>
    <recommendedName>
        <fullName evidence="5">Heme exporter protein D</fullName>
    </recommendedName>
</protein>
<feature type="transmembrane region" description="Helical" evidence="2">
    <location>
        <begin position="12"/>
        <end position="34"/>
    </location>
</feature>
<comment type="caution">
    <text evidence="3">The sequence shown here is derived from an EMBL/GenBank/DDBJ whole genome shotgun (WGS) entry which is preliminary data.</text>
</comment>
<accession>A0ABN0VLZ9</accession>
<reference evidence="3 4" key="1">
    <citation type="journal article" date="2019" name="Int. J. Syst. Evol. Microbiol.">
        <title>The Global Catalogue of Microorganisms (GCM) 10K type strain sequencing project: providing services to taxonomists for standard genome sequencing and annotation.</title>
        <authorList>
            <consortium name="The Broad Institute Genomics Platform"/>
            <consortium name="The Broad Institute Genome Sequencing Center for Infectious Disease"/>
            <person name="Wu L."/>
            <person name="Ma J."/>
        </authorList>
    </citation>
    <scope>NUCLEOTIDE SEQUENCE [LARGE SCALE GENOMIC DNA]</scope>
    <source>
        <strain evidence="3 4">JCM 16343</strain>
    </source>
</reference>
<evidence type="ECO:0000256" key="1">
    <source>
        <dbReference type="SAM" id="MobiDB-lite"/>
    </source>
</evidence>
<evidence type="ECO:0000313" key="3">
    <source>
        <dbReference type="EMBL" id="GAA0310800.1"/>
    </source>
</evidence>
<proteinExistence type="predicted"/>
<dbReference type="Proteomes" id="UP001501787">
    <property type="component" value="Unassembled WGS sequence"/>
</dbReference>
<dbReference type="RefSeq" id="WP_343777181.1">
    <property type="nucleotide sequence ID" value="NZ_BAAAFR010000001.1"/>
</dbReference>